<name>A0A9W9RI45_9EURO</name>
<feature type="signal peptide" evidence="1">
    <location>
        <begin position="1"/>
        <end position="18"/>
    </location>
</feature>
<reference evidence="2" key="1">
    <citation type="submission" date="2022-12" db="EMBL/GenBank/DDBJ databases">
        <authorList>
            <person name="Petersen C."/>
        </authorList>
    </citation>
    <scope>NUCLEOTIDE SEQUENCE</scope>
    <source>
        <strain evidence="2">IBT 3081</strain>
    </source>
</reference>
<evidence type="ECO:0000313" key="3">
    <source>
        <dbReference type="Proteomes" id="UP001147752"/>
    </source>
</evidence>
<dbReference type="RefSeq" id="XP_056576198.1">
    <property type="nucleotide sequence ID" value="XM_056727626.1"/>
</dbReference>
<proteinExistence type="predicted"/>
<gene>
    <name evidence="2" type="ORF">N7517_009903</name>
</gene>
<comment type="caution">
    <text evidence="2">The sequence shown here is derived from an EMBL/GenBank/DDBJ whole genome shotgun (WGS) entry which is preliminary data.</text>
</comment>
<dbReference type="Proteomes" id="UP001147752">
    <property type="component" value="Unassembled WGS sequence"/>
</dbReference>
<reference evidence="2" key="2">
    <citation type="journal article" date="2023" name="IMA Fungus">
        <title>Comparative genomic study of the Penicillium genus elucidates a diverse pangenome and 15 lateral gene transfer events.</title>
        <authorList>
            <person name="Petersen C."/>
            <person name="Sorensen T."/>
            <person name="Nielsen M.R."/>
            <person name="Sondergaard T.E."/>
            <person name="Sorensen J.L."/>
            <person name="Fitzpatrick D.A."/>
            <person name="Frisvad J.C."/>
            <person name="Nielsen K.L."/>
        </authorList>
    </citation>
    <scope>NUCLEOTIDE SEQUENCE</scope>
    <source>
        <strain evidence="2">IBT 3081</strain>
    </source>
</reference>
<feature type="chain" id="PRO_5040875089" evidence="1">
    <location>
        <begin position="19"/>
        <end position="143"/>
    </location>
</feature>
<keyword evidence="1" id="KW-0732">Signal</keyword>
<dbReference type="AlphaFoldDB" id="A0A9W9RI45"/>
<sequence>MHLSALITIAVAATTASACTFGMTAMSHYNTGDASGGAGCKIFIHDKDLTKDNIDSGKFSFEADGTCSNKCDTVKYKGKTWEFCHSMLSPLKPDNPGNTISVRQVDNDGDKLNFHSGDNKHYSYVNPFSSMTMNHFLRSGISC</sequence>
<protein>
    <submittedName>
        <fullName evidence="2">Uncharacterized protein</fullName>
    </submittedName>
</protein>
<organism evidence="2 3">
    <name type="scientific">Penicillium concentricum</name>
    <dbReference type="NCBI Taxonomy" id="293559"/>
    <lineage>
        <taxon>Eukaryota</taxon>
        <taxon>Fungi</taxon>
        <taxon>Dikarya</taxon>
        <taxon>Ascomycota</taxon>
        <taxon>Pezizomycotina</taxon>
        <taxon>Eurotiomycetes</taxon>
        <taxon>Eurotiomycetidae</taxon>
        <taxon>Eurotiales</taxon>
        <taxon>Aspergillaceae</taxon>
        <taxon>Penicillium</taxon>
    </lineage>
</organism>
<evidence type="ECO:0000313" key="2">
    <source>
        <dbReference type="EMBL" id="KAJ5360712.1"/>
    </source>
</evidence>
<dbReference type="EMBL" id="JAPZBT010000004">
    <property type="protein sequence ID" value="KAJ5360712.1"/>
    <property type="molecule type" value="Genomic_DNA"/>
</dbReference>
<accession>A0A9W9RI45</accession>
<keyword evidence="3" id="KW-1185">Reference proteome</keyword>
<dbReference type="OrthoDB" id="10433143at2759"/>
<evidence type="ECO:0000256" key="1">
    <source>
        <dbReference type="SAM" id="SignalP"/>
    </source>
</evidence>
<dbReference type="GeneID" id="81466809"/>